<dbReference type="PANTHER" id="PTHR12983:SF9">
    <property type="entry name" value="E3 UBIQUITIN-PROTEIN LIGASE RNF10"/>
    <property type="match status" value="1"/>
</dbReference>
<dbReference type="GO" id="GO:0045944">
    <property type="term" value="P:positive regulation of transcription by RNA polymerase II"/>
    <property type="evidence" value="ECO:0007669"/>
    <property type="project" value="TreeGrafter"/>
</dbReference>
<feature type="transmembrane region" description="Helical" evidence="4">
    <location>
        <begin position="33"/>
        <end position="54"/>
    </location>
</feature>
<comment type="caution">
    <text evidence="5">The sequence shown here is derived from an EMBL/GenBank/DDBJ whole genome shotgun (WGS) entry which is preliminary data.</text>
</comment>
<protein>
    <submittedName>
        <fullName evidence="5">RING finger protein 10</fullName>
    </submittedName>
</protein>
<dbReference type="Proteomes" id="UP000236333">
    <property type="component" value="Unassembled WGS sequence"/>
</dbReference>
<dbReference type="InterPro" id="IPR039739">
    <property type="entry name" value="MAG2/RNF10"/>
</dbReference>
<evidence type="ECO:0000256" key="2">
    <source>
        <dbReference type="ARBA" id="ARBA00022490"/>
    </source>
</evidence>
<keyword evidence="6" id="KW-1185">Reference proteome</keyword>
<dbReference type="PANTHER" id="PTHR12983">
    <property type="entry name" value="RING FINGER 10 FAMILY MEMBER"/>
    <property type="match status" value="1"/>
</dbReference>
<evidence type="ECO:0000256" key="3">
    <source>
        <dbReference type="SAM" id="MobiDB-lite"/>
    </source>
</evidence>
<reference evidence="5 6" key="1">
    <citation type="journal article" date="2017" name="Mol. Biol. Evol.">
        <title>The 4-celled Tetrabaena socialis nuclear genome reveals the essential components for genetic control of cell number at the origin of multicellularity in the volvocine lineage.</title>
        <authorList>
            <person name="Featherston J."/>
            <person name="Arakaki Y."/>
            <person name="Hanschen E.R."/>
            <person name="Ferris P.J."/>
            <person name="Michod R.E."/>
            <person name="Olson B.J.S.C."/>
            <person name="Nozaki H."/>
            <person name="Durand P.M."/>
        </authorList>
    </citation>
    <scope>NUCLEOTIDE SEQUENCE [LARGE SCALE GENOMIC DNA]</scope>
    <source>
        <strain evidence="5 6">NIES-571</strain>
    </source>
</reference>
<keyword evidence="4" id="KW-0472">Membrane</keyword>
<gene>
    <name evidence="5" type="ORF">TSOC_002494</name>
</gene>
<evidence type="ECO:0000256" key="1">
    <source>
        <dbReference type="ARBA" id="ARBA00004496"/>
    </source>
</evidence>
<evidence type="ECO:0000313" key="5">
    <source>
        <dbReference type="EMBL" id="PNH10724.1"/>
    </source>
</evidence>
<sequence length="313" mass="32972">MAPGQVPYQARPPPPLPLPLLPLSGQRWQRTRAAAAPAVGVVWVAVAVVVVAAARAADQPAEEAAVAVEAAAAEAAGRPMPTTFSTSSTNRPEERDGPQKYDKNKFLQANFRFLVSEAAVGAERRLTPITPCGHIFSFPAIMHLLVNHGGDQLRRSAPCPLCFAPVVARELRLVRVRRVGRPAAGQSLTLALIRRNRTSIITQPVDTLAAAAAAAAAAADAARADGVGGGWGGGGGGEGEAASPFDRNCFAKFVVGGEGDAGELWRGAAAQLAASAMQVLYDVTEVVTKKKYDVQMCCEEFWLTRERLDLANM</sequence>
<dbReference type="GO" id="GO:0005737">
    <property type="term" value="C:cytoplasm"/>
    <property type="evidence" value="ECO:0007669"/>
    <property type="project" value="UniProtKB-SubCell"/>
</dbReference>
<proteinExistence type="predicted"/>
<keyword evidence="4" id="KW-0812">Transmembrane</keyword>
<accession>A0A2J8ADY5</accession>
<evidence type="ECO:0000313" key="6">
    <source>
        <dbReference type="Proteomes" id="UP000236333"/>
    </source>
</evidence>
<name>A0A2J8ADY5_9CHLO</name>
<dbReference type="OrthoDB" id="302966at2759"/>
<feature type="compositionally biased region" description="Basic and acidic residues" evidence="3">
    <location>
        <begin position="91"/>
        <end position="101"/>
    </location>
</feature>
<dbReference type="SUPFAM" id="SSF57850">
    <property type="entry name" value="RING/U-box"/>
    <property type="match status" value="1"/>
</dbReference>
<feature type="region of interest" description="Disordered" evidence="3">
    <location>
        <begin position="77"/>
        <end position="101"/>
    </location>
</feature>
<dbReference type="AlphaFoldDB" id="A0A2J8ADY5"/>
<dbReference type="EMBL" id="PGGS01000048">
    <property type="protein sequence ID" value="PNH10724.1"/>
    <property type="molecule type" value="Genomic_DNA"/>
</dbReference>
<keyword evidence="2" id="KW-0963">Cytoplasm</keyword>
<dbReference type="GO" id="GO:0000976">
    <property type="term" value="F:transcription cis-regulatory region binding"/>
    <property type="evidence" value="ECO:0007669"/>
    <property type="project" value="TreeGrafter"/>
</dbReference>
<comment type="subcellular location">
    <subcellularLocation>
        <location evidence="1">Cytoplasm</location>
    </subcellularLocation>
</comment>
<organism evidence="5 6">
    <name type="scientific">Tetrabaena socialis</name>
    <dbReference type="NCBI Taxonomy" id="47790"/>
    <lineage>
        <taxon>Eukaryota</taxon>
        <taxon>Viridiplantae</taxon>
        <taxon>Chlorophyta</taxon>
        <taxon>core chlorophytes</taxon>
        <taxon>Chlorophyceae</taxon>
        <taxon>CS clade</taxon>
        <taxon>Chlamydomonadales</taxon>
        <taxon>Tetrabaenaceae</taxon>
        <taxon>Tetrabaena</taxon>
    </lineage>
</organism>
<evidence type="ECO:0000256" key="4">
    <source>
        <dbReference type="SAM" id="Phobius"/>
    </source>
</evidence>
<keyword evidence="4" id="KW-1133">Transmembrane helix</keyword>